<dbReference type="Gene3D" id="3.30.1340.10">
    <property type="entry name" value="HPr-like"/>
    <property type="match status" value="1"/>
</dbReference>
<evidence type="ECO:0000313" key="6">
    <source>
        <dbReference type="EMBL" id="QEN09199.1"/>
    </source>
</evidence>
<dbReference type="PROSITE" id="PS00369">
    <property type="entry name" value="PTS_HPR_HIS"/>
    <property type="match status" value="1"/>
</dbReference>
<dbReference type="PANTHER" id="PTHR33705:SF2">
    <property type="entry name" value="PHOSPHOCARRIER PROTEIN NPR"/>
    <property type="match status" value="1"/>
</dbReference>
<dbReference type="PROSITE" id="PS51350">
    <property type="entry name" value="PTS_HPR_DOM"/>
    <property type="match status" value="1"/>
</dbReference>
<dbReference type="EMBL" id="CP036150">
    <property type="protein sequence ID" value="QEN09199.1"/>
    <property type="molecule type" value="Genomic_DNA"/>
</dbReference>
<dbReference type="InterPro" id="IPR002114">
    <property type="entry name" value="PTS_HPr_Ser_P_site"/>
</dbReference>
<dbReference type="InterPro" id="IPR050399">
    <property type="entry name" value="HPr"/>
</dbReference>
<comment type="subcellular location">
    <subcellularLocation>
        <location evidence="1">Cytoplasm</location>
    </subcellularLocation>
</comment>
<dbReference type="AlphaFoldDB" id="A0A5C1QPL7"/>
<accession>A0A5C1QPL7</accession>
<dbReference type="RefSeq" id="WP_149487273.1">
    <property type="nucleotide sequence ID" value="NZ_CP036150.1"/>
</dbReference>
<dbReference type="PRINTS" id="PR00107">
    <property type="entry name" value="PHOSPHOCPHPR"/>
</dbReference>
<sequence length="88" mass="9473">MVQKNTLVKNRAGLHARPAALIVQTASQFDSSVFIEMGTEKINAKSIMGILTMGAGYDTEVVITAEGPDEQGALDALLALFESRFEED</sequence>
<dbReference type="KEGG" id="ock:EXM22_14875"/>
<protein>
    <submittedName>
        <fullName evidence="6">HPr family phosphocarrier protein</fullName>
    </submittedName>
</protein>
<dbReference type="SUPFAM" id="SSF55594">
    <property type="entry name" value="HPr-like"/>
    <property type="match status" value="1"/>
</dbReference>
<name>A0A5C1QPL7_9SPIO</name>
<dbReference type="InterPro" id="IPR000032">
    <property type="entry name" value="HPr-like"/>
</dbReference>
<dbReference type="OrthoDB" id="9809047at2"/>
<evidence type="ECO:0000256" key="3">
    <source>
        <dbReference type="ARBA" id="ARBA00022490"/>
    </source>
</evidence>
<reference evidence="6 7" key="1">
    <citation type="submission" date="2019-02" db="EMBL/GenBank/DDBJ databases">
        <title>Complete Genome Sequence and Methylome Analysis of free living Spirochaetas.</title>
        <authorList>
            <person name="Fomenkov A."/>
            <person name="Dubinina G."/>
            <person name="Leshcheva N."/>
            <person name="Mikheeva N."/>
            <person name="Grabovich M."/>
            <person name="Vincze T."/>
            <person name="Roberts R.J."/>
        </authorList>
    </citation>
    <scope>NUCLEOTIDE SEQUENCE [LARGE SCALE GENOMIC DNA]</scope>
    <source>
        <strain evidence="6 7">K2</strain>
    </source>
</reference>
<dbReference type="GO" id="GO:0005737">
    <property type="term" value="C:cytoplasm"/>
    <property type="evidence" value="ECO:0007669"/>
    <property type="project" value="UniProtKB-SubCell"/>
</dbReference>
<dbReference type="InterPro" id="IPR035895">
    <property type="entry name" value="HPr-like_sf"/>
</dbReference>
<keyword evidence="7" id="KW-1185">Reference proteome</keyword>
<evidence type="ECO:0000256" key="2">
    <source>
        <dbReference type="ARBA" id="ARBA00010736"/>
    </source>
</evidence>
<evidence type="ECO:0000256" key="4">
    <source>
        <dbReference type="ARBA" id="ARBA00022683"/>
    </source>
</evidence>
<feature type="domain" description="HPr" evidence="5">
    <location>
        <begin position="1"/>
        <end position="88"/>
    </location>
</feature>
<dbReference type="PROSITE" id="PS00589">
    <property type="entry name" value="PTS_HPR_SER"/>
    <property type="match status" value="1"/>
</dbReference>
<evidence type="ECO:0000313" key="7">
    <source>
        <dbReference type="Proteomes" id="UP000324209"/>
    </source>
</evidence>
<proteinExistence type="inferred from homology"/>
<keyword evidence="4" id="KW-0598">Phosphotransferase system</keyword>
<dbReference type="CDD" id="cd00367">
    <property type="entry name" value="PTS-HPr_like"/>
    <property type="match status" value="1"/>
</dbReference>
<dbReference type="Proteomes" id="UP000324209">
    <property type="component" value="Chromosome"/>
</dbReference>
<organism evidence="6 7">
    <name type="scientific">Oceanispirochaeta crateris</name>
    <dbReference type="NCBI Taxonomy" id="2518645"/>
    <lineage>
        <taxon>Bacteria</taxon>
        <taxon>Pseudomonadati</taxon>
        <taxon>Spirochaetota</taxon>
        <taxon>Spirochaetia</taxon>
        <taxon>Spirochaetales</taxon>
        <taxon>Spirochaetaceae</taxon>
        <taxon>Oceanispirochaeta</taxon>
    </lineage>
</organism>
<evidence type="ECO:0000259" key="5">
    <source>
        <dbReference type="PROSITE" id="PS51350"/>
    </source>
</evidence>
<evidence type="ECO:0000256" key="1">
    <source>
        <dbReference type="ARBA" id="ARBA00004496"/>
    </source>
</evidence>
<comment type="similarity">
    <text evidence="2">Belongs to the HPr family.</text>
</comment>
<dbReference type="NCBIfam" id="TIGR01003">
    <property type="entry name" value="PTS_HPr_family"/>
    <property type="match status" value="1"/>
</dbReference>
<dbReference type="PANTHER" id="PTHR33705">
    <property type="entry name" value="PHOSPHOCARRIER PROTEIN HPR"/>
    <property type="match status" value="1"/>
</dbReference>
<dbReference type="InterPro" id="IPR001020">
    <property type="entry name" value="PTS_HPr_His_P_site"/>
</dbReference>
<gene>
    <name evidence="6" type="ORF">EXM22_14875</name>
</gene>
<dbReference type="GO" id="GO:0009401">
    <property type="term" value="P:phosphoenolpyruvate-dependent sugar phosphotransferase system"/>
    <property type="evidence" value="ECO:0007669"/>
    <property type="project" value="UniProtKB-KW"/>
</dbReference>
<dbReference type="Pfam" id="PF00381">
    <property type="entry name" value="PTS-HPr"/>
    <property type="match status" value="1"/>
</dbReference>
<keyword evidence="3" id="KW-0963">Cytoplasm</keyword>